<protein>
    <submittedName>
        <fullName evidence="2">YfhO family protein</fullName>
    </submittedName>
</protein>
<feature type="transmembrane region" description="Helical" evidence="1">
    <location>
        <begin position="12"/>
        <end position="29"/>
    </location>
</feature>
<feature type="transmembrane region" description="Helical" evidence="1">
    <location>
        <begin position="105"/>
        <end position="123"/>
    </location>
</feature>
<keyword evidence="1" id="KW-1133">Transmembrane helix</keyword>
<dbReference type="EMBL" id="CP117884">
    <property type="protein sequence ID" value="WDF83139.1"/>
    <property type="molecule type" value="Genomic_DNA"/>
</dbReference>
<feature type="transmembrane region" description="Helical" evidence="1">
    <location>
        <begin position="330"/>
        <end position="350"/>
    </location>
</feature>
<keyword evidence="1" id="KW-0472">Membrane</keyword>
<dbReference type="PANTHER" id="PTHR38454">
    <property type="entry name" value="INTEGRAL MEMBRANE PROTEIN-RELATED"/>
    <property type="match status" value="1"/>
</dbReference>
<dbReference type="Proteomes" id="UP001220377">
    <property type="component" value="Chromosome"/>
</dbReference>
<sequence length="870" mass="94756">MASKSHAGRGEVAFAGTLAAIIYFVATAIGHGNPLTGSSQLYGDFSNQYIGLMNFLHQVVLGRADAAYSFGSGLGGGMIADWAYYLLSPFNLLAMPFGPAAMPDVVYLIICLKVACAAAAFDWLARQRWTRLNPALRLTLALGYALMGYVMIYQREFMWLDALVFLPLIIGGLLRVLAGRSVALYTVSLAVMLVANYYVGFMICVFLPIFALYHLYAEQTELTGVVTLKRLGRFIWASLLAALSASIVLVPTFASLLGGKLGVNTGQPILPTTTHPLPVFSRLLIGAVDDHIDLHPGALSLPTLYVSGLLLISALLFFTLRRIAGRQKIGAALVFAFFLIVGFAPKLYLLMHGGANPVGYPYRYAFLIGFWLVYLAGDTLLAASERRLPRNAVFSAAGIALVFTVYLLLRRSALDASAWRILLTGLLWLAACFVLLMAATRWRRYWAVAALGLVVLDLGINAAMITSQKRTASMSDYRQYARQMRGLTNAIKADAGTNPQPYRVGSNLMRGIDRGDGLTYSYASASIFSSNLAKGTPALMRLLGQPSAEYYIQYSNGTALTDAIFGMDYLIGTTRDGKQENARHAAQVFGYRHDLVGKKVTTSGRETVYANPLAAPLAFVLPGETGAKLLGGDSLNNQSRILQSWSGDHAALTKPVKIAAPRVSYHGRRYTWTLPAATARQYVQLAPAYFAKHTHMRLNGKRVQIFPGYSTPVLLGVGKHAQAVKLTVTFKHKQKAALPPVTAAVIREAQLRRTVAKLQQGALHFSTRLGSHMVATATTTKSATVMTTIPADSGWHVKVDGKRVSTGKGLRGIFMTVPIQEAGKHTVQFDYHVPYWRLGVLMTLLGIALIVLVTHLDFLKNRGAHRRQLV</sequence>
<feature type="transmembrane region" description="Helical" evidence="1">
    <location>
        <begin position="392"/>
        <end position="409"/>
    </location>
</feature>
<name>A0ABY7WVP5_9LACO</name>
<evidence type="ECO:0000313" key="2">
    <source>
        <dbReference type="EMBL" id="WDF83139.1"/>
    </source>
</evidence>
<feature type="transmembrane region" description="Helical" evidence="1">
    <location>
        <begin position="445"/>
        <end position="465"/>
    </location>
</feature>
<feature type="transmembrane region" description="Helical" evidence="1">
    <location>
        <begin position="82"/>
        <end position="99"/>
    </location>
</feature>
<feature type="transmembrane region" description="Helical" evidence="1">
    <location>
        <begin position="158"/>
        <end position="177"/>
    </location>
</feature>
<proteinExistence type="predicted"/>
<feature type="transmembrane region" description="Helical" evidence="1">
    <location>
        <begin position="362"/>
        <end position="383"/>
    </location>
</feature>
<feature type="transmembrane region" description="Helical" evidence="1">
    <location>
        <begin position="189"/>
        <end position="214"/>
    </location>
</feature>
<feature type="transmembrane region" description="Helical" evidence="1">
    <location>
        <begin position="835"/>
        <end position="859"/>
    </location>
</feature>
<feature type="transmembrane region" description="Helical" evidence="1">
    <location>
        <begin position="421"/>
        <end position="438"/>
    </location>
</feature>
<feature type="transmembrane region" description="Helical" evidence="1">
    <location>
        <begin position="299"/>
        <end position="318"/>
    </location>
</feature>
<dbReference type="InterPro" id="IPR018580">
    <property type="entry name" value="Uncharacterised_YfhO"/>
</dbReference>
<dbReference type="Pfam" id="PF09586">
    <property type="entry name" value="YfhO"/>
    <property type="match status" value="1"/>
</dbReference>
<evidence type="ECO:0000313" key="3">
    <source>
        <dbReference type="Proteomes" id="UP001220377"/>
    </source>
</evidence>
<gene>
    <name evidence="2" type="ORF">PQ472_02575</name>
</gene>
<dbReference type="PANTHER" id="PTHR38454:SF1">
    <property type="entry name" value="INTEGRAL MEMBRANE PROTEIN"/>
    <property type="match status" value="1"/>
</dbReference>
<dbReference type="RefSeq" id="WP_274261088.1">
    <property type="nucleotide sequence ID" value="NZ_CP117884.1"/>
</dbReference>
<accession>A0ABY7WVP5</accession>
<evidence type="ECO:0000256" key="1">
    <source>
        <dbReference type="SAM" id="Phobius"/>
    </source>
</evidence>
<keyword evidence="1" id="KW-0812">Transmembrane</keyword>
<reference evidence="2 3" key="1">
    <citation type="submission" date="2023-02" db="EMBL/GenBank/DDBJ databases">
        <title>Genome sequence of Lacticaseibacillus sp. KACC 23028.</title>
        <authorList>
            <person name="Kim S."/>
            <person name="Heo J."/>
            <person name="Kwon S.-W."/>
        </authorList>
    </citation>
    <scope>NUCLEOTIDE SEQUENCE [LARGE SCALE GENOMIC DNA]</scope>
    <source>
        <strain evidence="2 3">KACC 23028</strain>
    </source>
</reference>
<feature type="transmembrane region" description="Helical" evidence="1">
    <location>
        <begin position="135"/>
        <end position="152"/>
    </location>
</feature>
<feature type="transmembrane region" description="Helical" evidence="1">
    <location>
        <begin position="234"/>
        <end position="257"/>
    </location>
</feature>
<organism evidence="2 3">
    <name type="scientific">Lacticaseibacillus pabuli</name>
    <dbReference type="NCBI Taxonomy" id="3025672"/>
    <lineage>
        <taxon>Bacteria</taxon>
        <taxon>Bacillati</taxon>
        <taxon>Bacillota</taxon>
        <taxon>Bacilli</taxon>
        <taxon>Lactobacillales</taxon>
        <taxon>Lactobacillaceae</taxon>
        <taxon>Lacticaseibacillus</taxon>
    </lineage>
</organism>
<keyword evidence="3" id="KW-1185">Reference proteome</keyword>